<dbReference type="PATRIC" id="fig|657313.3.peg.3029"/>
<proteinExistence type="predicted"/>
<dbReference type="RefSeq" id="WP_015530066.1">
    <property type="nucleotide sequence ID" value="NC_021015.1"/>
</dbReference>
<dbReference type="HOGENOM" id="CLU_195131_1_0_9"/>
<dbReference type="EMBL" id="FP929055">
    <property type="protein sequence ID" value="CBL27528.1"/>
    <property type="molecule type" value="Genomic_DNA"/>
</dbReference>
<gene>
    <name evidence="1" type="ORF">RTO_31400</name>
</gene>
<evidence type="ECO:0000313" key="1">
    <source>
        <dbReference type="EMBL" id="CBL27528.1"/>
    </source>
</evidence>
<reference evidence="1 2" key="2">
    <citation type="submission" date="2010-03" db="EMBL/GenBank/DDBJ databases">
        <authorList>
            <person name="Pajon A."/>
        </authorList>
    </citation>
    <scope>NUCLEOTIDE SEQUENCE [LARGE SCALE GENOMIC DNA]</scope>
    <source>
        <strain evidence="1 2">L2-14</strain>
    </source>
</reference>
<evidence type="ECO:0000313" key="2">
    <source>
        <dbReference type="Proteomes" id="UP000008956"/>
    </source>
</evidence>
<protein>
    <submittedName>
        <fullName evidence="1">Uncharacterized protein</fullName>
    </submittedName>
</protein>
<reference evidence="1 2" key="1">
    <citation type="submission" date="2010-03" db="EMBL/GenBank/DDBJ databases">
        <title>The genome sequence of Ruminococcus torques L2-14.</title>
        <authorList>
            <consortium name="metaHIT consortium -- http://www.metahit.eu/"/>
            <person name="Pajon A."/>
            <person name="Turner K."/>
            <person name="Parkhill J."/>
            <person name="Duncan S."/>
            <person name="Flint H."/>
        </authorList>
    </citation>
    <scope>NUCLEOTIDE SEQUENCE [LARGE SCALE GENOMIC DNA]</scope>
    <source>
        <strain evidence="1 2">L2-14</strain>
    </source>
</reference>
<organism evidence="1 2">
    <name type="scientific">[Ruminococcus] torques L2-14</name>
    <dbReference type="NCBI Taxonomy" id="657313"/>
    <lineage>
        <taxon>Bacteria</taxon>
        <taxon>Bacillati</taxon>
        <taxon>Bacillota</taxon>
        <taxon>Clostridia</taxon>
        <taxon>Lachnospirales</taxon>
        <taxon>Lachnospiraceae</taxon>
        <taxon>Mediterraneibacter</taxon>
    </lineage>
</organism>
<dbReference type="KEGG" id="rto:RTO_31400"/>
<accession>D4M0G8</accession>
<sequence length="49" mass="5392">MQFAIREAMKSAEPEAIAFGKAVAPDGKELPIEKVIAMIALNVNNRMYN</sequence>
<dbReference type="AlphaFoldDB" id="D4M0G8"/>
<dbReference type="Proteomes" id="UP000008956">
    <property type="component" value="Chromosome"/>
</dbReference>
<name>D4M0G8_9FIRM</name>